<gene>
    <name evidence="2" type="ORF">RRG08_059962</name>
</gene>
<protein>
    <submittedName>
        <fullName evidence="2">Uncharacterized protein</fullName>
    </submittedName>
</protein>
<reference evidence="2" key="1">
    <citation type="journal article" date="2023" name="G3 (Bethesda)">
        <title>A reference genome for the long-term kleptoplast-retaining sea slug Elysia crispata morphotype clarki.</title>
        <authorList>
            <person name="Eastman K.E."/>
            <person name="Pendleton A.L."/>
            <person name="Shaikh M.A."/>
            <person name="Suttiyut T."/>
            <person name="Ogas R."/>
            <person name="Tomko P."/>
            <person name="Gavelis G."/>
            <person name="Widhalm J.R."/>
            <person name="Wisecaver J.H."/>
        </authorList>
    </citation>
    <scope>NUCLEOTIDE SEQUENCE</scope>
    <source>
        <strain evidence="2">ECLA1</strain>
    </source>
</reference>
<dbReference type="AlphaFoldDB" id="A0AAE1B7H3"/>
<feature type="region of interest" description="Disordered" evidence="1">
    <location>
        <begin position="1"/>
        <end position="38"/>
    </location>
</feature>
<sequence>MPPAARLARHTFNTATLGRQHRSEVIRKRQYQDCLKRR</sequence>
<organism evidence="2 3">
    <name type="scientific">Elysia crispata</name>
    <name type="common">lettuce slug</name>
    <dbReference type="NCBI Taxonomy" id="231223"/>
    <lineage>
        <taxon>Eukaryota</taxon>
        <taxon>Metazoa</taxon>
        <taxon>Spiralia</taxon>
        <taxon>Lophotrochozoa</taxon>
        <taxon>Mollusca</taxon>
        <taxon>Gastropoda</taxon>
        <taxon>Heterobranchia</taxon>
        <taxon>Euthyneura</taxon>
        <taxon>Panpulmonata</taxon>
        <taxon>Sacoglossa</taxon>
        <taxon>Placobranchoidea</taxon>
        <taxon>Plakobranchidae</taxon>
        <taxon>Elysia</taxon>
    </lineage>
</organism>
<name>A0AAE1B7H3_9GAST</name>
<evidence type="ECO:0000313" key="3">
    <source>
        <dbReference type="Proteomes" id="UP001283361"/>
    </source>
</evidence>
<dbReference type="EMBL" id="JAWDGP010000351">
    <property type="protein sequence ID" value="KAK3801219.1"/>
    <property type="molecule type" value="Genomic_DNA"/>
</dbReference>
<accession>A0AAE1B7H3</accession>
<comment type="caution">
    <text evidence="2">The sequence shown here is derived from an EMBL/GenBank/DDBJ whole genome shotgun (WGS) entry which is preliminary data.</text>
</comment>
<evidence type="ECO:0000256" key="1">
    <source>
        <dbReference type="SAM" id="MobiDB-lite"/>
    </source>
</evidence>
<keyword evidence="3" id="KW-1185">Reference proteome</keyword>
<dbReference type="Proteomes" id="UP001283361">
    <property type="component" value="Unassembled WGS sequence"/>
</dbReference>
<feature type="compositionally biased region" description="Basic and acidic residues" evidence="1">
    <location>
        <begin position="21"/>
        <end position="38"/>
    </location>
</feature>
<evidence type="ECO:0000313" key="2">
    <source>
        <dbReference type="EMBL" id="KAK3801219.1"/>
    </source>
</evidence>
<feature type="non-terminal residue" evidence="2">
    <location>
        <position position="38"/>
    </location>
</feature>
<proteinExistence type="predicted"/>